<dbReference type="Proteomes" id="UP001163387">
    <property type="component" value="Chromosome"/>
</dbReference>
<dbReference type="InterPro" id="IPR005790">
    <property type="entry name" value="DNA_polIII_delta"/>
</dbReference>
<organism evidence="11 12">
    <name type="scientific">Spiroplasma ixodetis</name>
    <dbReference type="NCBI Taxonomy" id="2141"/>
    <lineage>
        <taxon>Bacteria</taxon>
        <taxon>Bacillati</taxon>
        <taxon>Mycoplasmatota</taxon>
        <taxon>Mollicutes</taxon>
        <taxon>Entomoplasmatales</taxon>
        <taxon>Spiroplasmataceae</taxon>
        <taxon>Spiroplasma</taxon>
    </lineage>
</organism>
<comment type="similarity">
    <text evidence="7">Belongs to the DNA polymerase HolA subunit family.</text>
</comment>
<dbReference type="Gene3D" id="1.20.272.10">
    <property type="match status" value="1"/>
</dbReference>
<dbReference type="InterPro" id="IPR010372">
    <property type="entry name" value="DNA_pol3_delta_N"/>
</dbReference>
<sequence length="303" mass="36345">MVYIVHGQDEYLVRKNIEQLIKKNHKKENYDYNLYELQEDTIVNIINEIQIMSIFEENKVIVINDSSNLWQKYIKEKKFVNALLNHNQKTMIIIKSLNVDFKISREFQQFNIIKIKNYTKSQLLLLINKVCNSFKVNITQEVTNFLLEYLPNDVSIILNELSKLRLIGKKITSDIIIEVVPKYFETNIFKTVEYILKKDYNNFWTQYNYYNVINYDKIKLINILVYQLELIRDIKILVKQKKSNEDISNILNISKFQVKILEQYLNINLNINNILLKLYELDYNIKKGKFNKNIAIDLFFLNI</sequence>
<dbReference type="RefSeq" id="WP_281747832.1">
    <property type="nucleotide sequence ID" value="NZ_AP026933.1"/>
</dbReference>
<evidence type="ECO:0000256" key="5">
    <source>
        <dbReference type="ARBA" id="ARBA00022705"/>
    </source>
</evidence>
<evidence type="ECO:0000256" key="2">
    <source>
        <dbReference type="ARBA" id="ARBA00017703"/>
    </source>
</evidence>
<dbReference type="InterPro" id="IPR048466">
    <property type="entry name" value="DNA_pol3_delta-like_C"/>
</dbReference>
<evidence type="ECO:0000256" key="7">
    <source>
        <dbReference type="ARBA" id="ARBA00034754"/>
    </source>
</evidence>
<dbReference type="Pfam" id="PF06144">
    <property type="entry name" value="DNA_pol3_delta"/>
    <property type="match status" value="1"/>
</dbReference>
<dbReference type="NCBIfam" id="TIGR01128">
    <property type="entry name" value="holA"/>
    <property type="match status" value="1"/>
</dbReference>
<protein>
    <recommendedName>
        <fullName evidence="2">DNA polymerase III subunit delta</fullName>
        <ecNumber evidence="1">2.7.7.7</ecNumber>
    </recommendedName>
</protein>
<dbReference type="EC" id="2.7.7.7" evidence="1"/>
<dbReference type="PANTHER" id="PTHR34388:SF1">
    <property type="entry name" value="DNA POLYMERASE III SUBUNIT DELTA"/>
    <property type="match status" value="1"/>
</dbReference>
<evidence type="ECO:0000313" key="12">
    <source>
        <dbReference type="Proteomes" id="UP001163387"/>
    </source>
</evidence>
<name>A0ABN6SXU1_9MOLU</name>
<evidence type="ECO:0000256" key="8">
    <source>
        <dbReference type="ARBA" id="ARBA00049244"/>
    </source>
</evidence>
<keyword evidence="12" id="KW-1185">Reference proteome</keyword>
<feature type="domain" description="DNA polymerase III delta N-terminal" evidence="9">
    <location>
        <begin position="3"/>
        <end position="96"/>
    </location>
</feature>
<feature type="domain" description="DNA polymerase III delta subunit-like C-terminal" evidence="10">
    <location>
        <begin position="185"/>
        <end position="302"/>
    </location>
</feature>
<comment type="catalytic activity">
    <reaction evidence="8">
        <text>DNA(n) + a 2'-deoxyribonucleoside 5'-triphosphate = DNA(n+1) + diphosphate</text>
        <dbReference type="Rhea" id="RHEA:22508"/>
        <dbReference type="Rhea" id="RHEA-COMP:17339"/>
        <dbReference type="Rhea" id="RHEA-COMP:17340"/>
        <dbReference type="ChEBI" id="CHEBI:33019"/>
        <dbReference type="ChEBI" id="CHEBI:61560"/>
        <dbReference type="ChEBI" id="CHEBI:173112"/>
        <dbReference type="EC" id="2.7.7.7"/>
    </reaction>
</comment>
<evidence type="ECO:0000256" key="1">
    <source>
        <dbReference type="ARBA" id="ARBA00012417"/>
    </source>
</evidence>
<keyword evidence="4" id="KW-0548">Nucleotidyltransferase</keyword>
<gene>
    <name evidence="11" type="primary">holA</name>
    <name evidence="11" type="ORF">SHM_14680</name>
</gene>
<accession>A0ABN6SXU1</accession>
<evidence type="ECO:0000259" key="9">
    <source>
        <dbReference type="Pfam" id="PF06144"/>
    </source>
</evidence>
<dbReference type="InterPro" id="IPR008921">
    <property type="entry name" value="DNA_pol3_clamp-load_cplx_C"/>
</dbReference>
<keyword evidence="3" id="KW-0808">Transferase</keyword>
<keyword evidence="5" id="KW-0235">DNA replication</keyword>
<dbReference type="SUPFAM" id="SSF48019">
    <property type="entry name" value="post-AAA+ oligomerization domain-like"/>
    <property type="match status" value="1"/>
</dbReference>
<evidence type="ECO:0000256" key="6">
    <source>
        <dbReference type="ARBA" id="ARBA00022932"/>
    </source>
</evidence>
<dbReference type="Pfam" id="PF21694">
    <property type="entry name" value="DNA_pol3_delta_C"/>
    <property type="match status" value="1"/>
</dbReference>
<evidence type="ECO:0000256" key="3">
    <source>
        <dbReference type="ARBA" id="ARBA00022679"/>
    </source>
</evidence>
<evidence type="ECO:0000256" key="4">
    <source>
        <dbReference type="ARBA" id="ARBA00022695"/>
    </source>
</evidence>
<dbReference type="PANTHER" id="PTHR34388">
    <property type="entry name" value="DNA POLYMERASE III SUBUNIT DELTA"/>
    <property type="match status" value="1"/>
</dbReference>
<dbReference type="InterPro" id="IPR027417">
    <property type="entry name" value="P-loop_NTPase"/>
</dbReference>
<proteinExistence type="inferred from homology"/>
<evidence type="ECO:0000259" key="10">
    <source>
        <dbReference type="Pfam" id="PF21694"/>
    </source>
</evidence>
<dbReference type="EMBL" id="AP026933">
    <property type="protein sequence ID" value="BDT03822.1"/>
    <property type="molecule type" value="Genomic_DNA"/>
</dbReference>
<evidence type="ECO:0000313" key="11">
    <source>
        <dbReference type="EMBL" id="BDT03822.1"/>
    </source>
</evidence>
<dbReference type="Gene3D" id="3.40.50.300">
    <property type="entry name" value="P-loop containing nucleotide triphosphate hydrolases"/>
    <property type="match status" value="1"/>
</dbReference>
<dbReference type="SUPFAM" id="SSF52540">
    <property type="entry name" value="P-loop containing nucleoside triphosphate hydrolases"/>
    <property type="match status" value="1"/>
</dbReference>
<reference evidence="11 12" key="1">
    <citation type="journal article" date="2022" name="Front. Microbiol.">
        <title>Male-killing mechanisms vary between Spiroplasma species.</title>
        <authorList>
            <person name="Arai H."/>
            <person name="Inoue M."/>
            <person name="Kageyama D."/>
        </authorList>
    </citation>
    <scope>NUCLEOTIDE SEQUENCE [LARGE SCALE GENOMIC DNA]</scope>
    <source>
        <strain evidence="12">sHm</strain>
    </source>
</reference>
<keyword evidence="6" id="KW-0239">DNA-directed DNA polymerase</keyword>